<dbReference type="RefSeq" id="WP_088771835.1">
    <property type="nucleotide sequence ID" value="NZ_AP023082.1"/>
</dbReference>
<protein>
    <submittedName>
        <fullName evidence="1">Uncharacterized protein</fullName>
    </submittedName>
</protein>
<name>A0ABM6LXA4_9GAMM</name>
<dbReference type="Proteomes" id="UP000249910">
    <property type="component" value="Chromosome"/>
</dbReference>
<sequence>MHDFDFITEIEGNSKRKINISIDDMNVNYSYTKEKRDLIANDYWIFKKFPGLTNYFGSSIRSYNGITTNKSSESTFMQNLLTPLKGIGSITTVAAAVGGCIGLMTSPISVIPIILTTMTCLKVQQDVRLTSKKVKLDTENMLLSSFMYEKIFQASILN</sequence>
<accession>A0ABM6LXA4</accession>
<keyword evidence="2" id="KW-1185">Reference proteome</keyword>
<evidence type="ECO:0000313" key="1">
    <source>
        <dbReference type="EMBL" id="ASG67284.1"/>
    </source>
</evidence>
<gene>
    <name evidence="1" type="ORF">CDV26_01770</name>
</gene>
<evidence type="ECO:0000313" key="2">
    <source>
        <dbReference type="Proteomes" id="UP000249910"/>
    </source>
</evidence>
<organism evidence="1 2">
    <name type="scientific">Francisella halioticida</name>
    <dbReference type="NCBI Taxonomy" id="549298"/>
    <lineage>
        <taxon>Bacteria</taxon>
        <taxon>Pseudomonadati</taxon>
        <taxon>Pseudomonadota</taxon>
        <taxon>Gammaproteobacteria</taxon>
        <taxon>Thiotrichales</taxon>
        <taxon>Francisellaceae</taxon>
        <taxon>Francisella</taxon>
    </lineage>
</organism>
<proteinExistence type="predicted"/>
<dbReference type="EMBL" id="CP022132">
    <property type="protein sequence ID" value="ASG67284.1"/>
    <property type="molecule type" value="Genomic_DNA"/>
</dbReference>
<reference evidence="1 2" key="1">
    <citation type="submission" date="2017-06" db="EMBL/GenBank/DDBJ databases">
        <title>Complete genome of Francisella halioticida.</title>
        <authorList>
            <person name="Sjodin A."/>
        </authorList>
    </citation>
    <scope>NUCLEOTIDE SEQUENCE [LARGE SCALE GENOMIC DNA]</scope>
    <source>
        <strain evidence="1 2">DSM 23729</strain>
    </source>
</reference>